<dbReference type="HOGENOM" id="CLU_024566_8_1_2"/>
<dbReference type="PANTHER" id="PTHR16222:SF24">
    <property type="entry name" value="ADP-RIBOSYLHYDROLASE ARH3"/>
    <property type="match status" value="1"/>
</dbReference>
<evidence type="ECO:0000313" key="5">
    <source>
        <dbReference type="Proteomes" id="UP000008680"/>
    </source>
</evidence>
<keyword evidence="3" id="KW-0460">Magnesium</keyword>
<dbReference type="Gene3D" id="1.10.4080.10">
    <property type="entry name" value="ADP-ribosylation/Crystallin J1"/>
    <property type="match status" value="1"/>
</dbReference>
<dbReference type="EC" id="3.2.2.24" evidence="4"/>
<dbReference type="KEGG" id="mru:mru_0749"/>
<comment type="similarity">
    <text evidence="1">Belongs to the ADP-ribosylglycohydrolase family.</text>
</comment>
<feature type="binding site" evidence="3">
    <location>
        <position position="53"/>
    </location>
    <ligand>
        <name>Mg(2+)</name>
        <dbReference type="ChEBI" id="CHEBI:18420"/>
        <label>1</label>
    </ligand>
</feature>
<dbReference type="InterPro" id="IPR005502">
    <property type="entry name" value="Ribosyl_crysJ1"/>
</dbReference>
<dbReference type="SUPFAM" id="SSF101478">
    <property type="entry name" value="ADP-ribosylglycohydrolase"/>
    <property type="match status" value="1"/>
</dbReference>
<proteinExistence type="inferred from homology"/>
<sequence length="337" mass="37871">MDCIKNGIMGQIVGDALGLPVQFQPREERDIDPVTDMIGDGAFELPAGSWSDDSSLILATMDGLIKSLNGDNVDSTSLNDIIDWEIIMRNFSDWLNLGEYTPYGFSFDIGGATRDGIYNYDDGWEPLECGGIGERDNGNGSLMRILPIAFFIYYLSKKYSFIEEDKMTAVHNLSSLTHRHKRSQMCCGIYVNIALEFIDNFENGKCLDLEELISSGINKSKEYYFNDDSFEEELHHFDRVFSLNIQNLPRDEIKSGGYCISSLEASIWCLLNNENYKDTLLTAVNLGYDTDTTACVVGGLAGIFYGYEDIPADWITQLAKLDYIENMIGKFSQSLID</sequence>
<feature type="binding site" evidence="3">
    <location>
        <position position="289"/>
    </location>
    <ligand>
        <name>Mg(2+)</name>
        <dbReference type="ChEBI" id="CHEBI:18420"/>
        <label>1</label>
    </ligand>
</feature>
<dbReference type="InterPro" id="IPR036705">
    <property type="entry name" value="Ribosyl_crysJ1_sf"/>
</dbReference>
<keyword evidence="3" id="KW-0479">Metal-binding</keyword>
<evidence type="ECO:0000256" key="2">
    <source>
        <dbReference type="ARBA" id="ARBA00022801"/>
    </source>
</evidence>
<dbReference type="AlphaFoldDB" id="D3E239"/>
<dbReference type="GO" id="GO:0047407">
    <property type="term" value="F:ADP-ribosyl-[dinitrogen reductase] hydrolase activity"/>
    <property type="evidence" value="ECO:0007669"/>
    <property type="project" value="UniProtKB-EC"/>
</dbReference>
<feature type="binding site" evidence="3">
    <location>
        <position position="51"/>
    </location>
    <ligand>
        <name>Mg(2+)</name>
        <dbReference type="ChEBI" id="CHEBI:18420"/>
        <label>1</label>
    </ligand>
</feature>
<keyword evidence="4" id="KW-0326">Glycosidase</keyword>
<dbReference type="GO" id="GO:0046872">
    <property type="term" value="F:metal ion binding"/>
    <property type="evidence" value="ECO:0007669"/>
    <property type="project" value="UniProtKB-KW"/>
</dbReference>
<feature type="binding site" evidence="3">
    <location>
        <position position="292"/>
    </location>
    <ligand>
        <name>Mg(2+)</name>
        <dbReference type="ChEBI" id="CHEBI:18420"/>
        <label>1</label>
    </ligand>
</feature>
<feature type="binding site" evidence="3">
    <location>
        <position position="52"/>
    </location>
    <ligand>
        <name>Mg(2+)</name>
        <dbReference type="ChEBI" id="CHEBI:18420"/>
        <label>1</label>
    </ligand>
</feature>
<dbReference type="PATRIC" id="fig|634498.28.peg.751"/>
<reference evidence="4 5" key="1">
    <citation type="journal article" date="2010" name="PLoS ONE">
        <title>The genome sequence of the rumen methanogen Methanobrevibacter ruminantium reveals new possibilities for controlling ruminant methane emissions.</title>
        <authorList>
            <person name="Leahy S.C."/>
            <person name="Kelly W.J."/>
            <person name="Altermann E."/>
            <person name="Ronimus R.S."/>
            <person name="Yeoman C.J."/>
            <person name="Pacheco D.M."/>
            <person name="Li D."/>
            <person name="Kong Z."/>
            <person name="McTavish S."/>
            <person name="Sang C."/>
            <person name="Lambie S.C."/>
            <person name="Janssen P.H."/>
            <person name="Dey D."/>
            <person name="Attwood G.T."/>
        </authorList>
    </citation>
    <scope>NUCLEOTIDE SEQUENCE [LARGE SCALE GENOMIC DNA]</scope>
    <source>
        <strain evidence="5">ATCC 35063 / DSM 1093 / JCM 13430 / OCM 146 / M1</strain>
    </source>
</reference>
<dbReference type="RefSeq" id="WP_012955551.1">
    <property type="nucleotide sequence ID" value="NC_013790.1"/>
</dbReference>
<dbReference type="EMBL" id="CP001719">
    <property type="protein sequence ID" value="ADC46600.1"/>
    <property type="molecule type" value="Genomic_DNA"/>
</dbReference>
<accession>D3E239</accession>
<gene>
    <name evidence="4" type="ordered locus">mru_0749</name>
</gene>
<dbReference type="STRING" id="634498.mru_0749"/>
<evidence type="ECO:0000256" key="3">
    <source>
        <dbReference type="PIRSR" id="PIRSR605502-1"/>
    </source>
</evidence>
<evidence type="ECO:0000256" key="1">
    <source>
        <dbReference type="ARBA" id="ARBA00010702"/>
    </source>
</evidence>
<name>D3E239_METRM</name>
<dbReference type="OrthoDB" id="114878at2157"/>
<organism evidence="4 5">
    <name type="scientific">Methanobrevibacter ruminantium (strain ATCC 35063 / DSM 1093 / JCM 13430 / OCM 146 / M1)</name>
    <name type="common">Methanobacterium ruminantium</name>
    <dbReference type="NCBI Taxonomy" id="634498"/>
    <lineage>
        <taxon>Archaea</taxon>
        <taxon>Methanobacteriati</taxon>
        <taxon>Methanobacteriota</taxon>
        <taxon>Methanomada group</taxon>
        <taxon>Methanobacteria</taxon>
        <taxon>Methanobacteriales</taxon>
        <taxon>Methanobacteriaceae</taxon>
        <taxon>Methanobrevibacter</taxon>
    </lineage>
</organism>
<comment type="cofactor">
    <cofactor evidence="3">
        <name>Mg(2+)</name>
        <dbReference type="ChEBI" id="CHEBI:18420"/>
    </cofactor>
    <text evidence="3">Binds 2 magnesium ions per subunit.</text>
</comment>
<dbReference type="eggNOG" id="arCOG04448">
    <property type="taxonomic scope" value="Archaea"/>
</dbReference>
<keyword evidence="5" id="KW-1185">Reference proteome</keyword>
<evidence type="ECO:0000313" key="4">
    <source>
        <dbReference type="EMBL" id="ADC46600.1"/>
    </source>
</evidence>
<feature type="binding site" evidence="3">
    <location>
        <position position="291"/>
    </location>
    <ligand>
        <name>Mg(2+)</name>
        <dbReference type="ChEBI" id="CHEBI:18420"/>
        <label>1</label>
    </ligand>
</feature>
<dbReference type="InterPro" id="IPR050792">
    <property type="entry name" value="ADP-ribosylglycohydrolase"/>
</dbReference>
<protein>
    <submittedName>
        <fullName evidence="4">ADP-ribosylglycohydrolase family protein</fullName>
        <ecNumber evidence="4">3.2.2.24</ecNumber>
    </submittedName>
</protein>
<keyword evidence="2 4" id="KW-0378">Hydrolase</keyword>
<dbReference type="PANTHER" id="PTHR16222">
    <property type="entry name" value="ADP-RIBOSYLGLYCOHYDROLASE"/>
    <property type="match status" value="1"/>
</dbReference>
<dbReference type="Pfam" id="PF03747">
    <property type="entry name" value="ADP_ribosyl_GH"/>
    <property type="match status" value="1"/>
</dbReference>
<dbReference type="Proteomes" id="UP000008680">
    <property type="component" value="Chromosome"/>
</dbReference>
<dbReference type="GeneID" id="8770397"/>